<dbReference type="RefSeq" id="XP_018184838.1">
    <property type="nucleotide sequence ID" value="XM_018336647.1"/>
</dbReference>
<feature type="region of interest" description="Disordered" evidence="1">
    <location>
        <begin position="145"/>
        <end position="182"/>
    </location>
</feature>
<evidence type="ECO:0000313" key="3">
    <source>
        <dbReference type="EMBL" id="KZF19283.1"/>
    </source>
</evidence>
<dbReference type="InParanoid" id="A0A164ZMJ3"/>
<gene>
    <name evidence="3" type="ORF">L228DRAFT_50055</name>
</gene>
<feature type="transmembrane region" description="Helical" evidence="2">
    <location>
        <begin position="275"/>
        <end position="294"/>
    </location>
</feature>
<dbReference type="GeneID" id="28901784"/>
<protein>
    <submittedName>
        <fullName evidence="3">Uncharacterized protein</fullName>
    </submittedName>
</protein>
<evidence type="ECO:0000256" key="2">
    <source>
        <dbReference type="SAM" id="Phobius"/>
    </source>
</evidence>
<organism evidence="3 4">
    <name type="scientific">Xylona heveae (strain CBS 132557 / TC161)</name>
    <dbReference type="NCBI Taxonomy" id="1328760"/>
    <lineage>
        <taxon>Eukaryota</taxon>
        <taxon>Fungi</taxon>
        <taxon>Dikarya</taxon>
        <taxon>Ascomycota</taxon>
        <taxon>Pezizomycotina</taxon>
        <taxon>Xylonomycetes</taxon>
        <taxon>Xylonales</taxon>
        <taxon>Xylonaceae</taxon>
        <taxon>Xylona</taxon>
    </lineage>
</organism>
<keyword evidence="4" id="KW-1185">Reference proteome</keyword>
<reference evidence="3 4" key="1">
    <citation type="journal article" date="2016" name="Fungal Biol.">
        <title>The genome of Xylona heveae provides a window into fungal endophytism.</title>
        <authorList>
            <person name="Gazis R."/>
            <person name="Kuo A."/>
            <person name="Riley R."/>
            <person name="LaButti K."/>
            <person name="Lipzen A."/>
            <person name="Lin J."/>
            <person name="Amirebrahimi M."/>
            <person name="Hesse C.N."/>
            <person name="Spatafora J.W."/>
            <person name="Henrissat B."/>
            <person name="Hainaut M."/>
            <person name="Grigoriev I.V."/>
            <person name="Hibbett D.S."/>
        </authorList>
    </citation>
    <scope>NUCLEOTIDE SEQUENCE [LARGE SCALE GENOMIC DNA]</scope>
    <source>
        <strain evidence="3 4">TC161</strain>
    </source>
</reference>
<feature type="compositionally biased region" description="Basic and acidic residues" evidence="1">
    <location>
        <begin position="169"/>
        <end position="182"/>
    </location>
</feature>
<evidence type="ECO:0000256" key="1">
    <source>
        <dbReference type="SAM" id="MobiDB-lite"/>
    </source>
</evidence>
<sequence>MPVIDLSLEPGSDSEARKKLLLAHWGTTAQREHLSKWLAEFQKDLAKAQAEASIASAEAAAHATPTSEPPAYGIQTAAPAAIDPETSSVEIIQSPPITSVPAVLVEAPSEQNSPTVEKPAHGKPPVQKLTAEETELEQPAMEKIATEKKIPEQSVEDQPSVEKPVALKPSREHSASEETVVEKPVESLLINIPPPPSEGHKAKAAEGILPDKLVTSVKAVPVHATPTAVIDMRPNSVNRDPDSPVRFASSQTTVASVHTTTERLQSVPSSGGDSILFQPNIFILVLVVICAVLYRKWRSRPREVLIGEKGARGLA</sequence>
<feature type="region of interest" description="Disordered" evidence="1">
    <location>
        <begin position="108"/>
        <end position="128"/>
    </location>
</feature>
<keyword evidence="2" id="KW-1133">Transmembrane helix</keyword>
<evidence type="ECO:0000313" key="4">
    <source>
        <dbReference type="Proteomes" id="UP000076632"/>
    </source>
</evidence>
<keyword evidence="2" id="KW-0812">Transmembrane</keyword>
<accession>A0A164ZMJ3</accession>
<dbReference type="AlphaFoldDB" id="A0A164ZMJ3"/>
<name>A0A164ZMJ3_XYLHT</name>
<dbReference type="Proteomes" id="UP000076632">
    <property type="component" value="Unassembled WGS sequence"/>
</dbReference>
<dbReference type="EMBL" id="KV407467">
    <property type="protein sequence ID" value="KZF19283.1"/>
    <property type="molecule type" value="Genomic_DNA"/>
</dbReference>
<proteinExistence type="predicted"/>
<keyword evidence="2" id="KW-0472">Membrane</keyword>